<organism evidence="3 4">
    <name type="scientific">Pseudomonas putida</name>
    <name type="common">Arthrobacter siderocapsulatus</name>
    <dbReference type="NCBI Taxonomy" id="303"/>
    <lineage>
        <taxon>Bacteria</taxon>
        <taxon>Pseudomonadati</taxon>
        <taxon>Pseudomonadota</taxon>
        <taxon>Gammaproteobacteria</taxon>
        <taxon>Pseudomonadales</taxon>
        <taxon>Pseudomonadaceae</taxon>
        <taxon>Pseudomonas</taxon>
    </lineage>
</organism>
<dbReference type="SUPFAM" id="SSF52540">
    <property type="entry name" value="P-loop containing nucleoside triphosphate hydrolases"/>
    <property type="match status" value="1"/>
</dbReference>
<evidence type="ECO:0000259" key="2">
    <source>
        <dbReference type="Pfam" id="PF00004"/>
    </source>
</evidence>
<dbReference type="GO" id="GO:0016887">
    <property type="term" value="F:ATP hydrolysis activity"/>
    <property type="evidence" value="ECO:0007669"/>
    <property type="project" value="InterPro"/>
</dbReference>
<comment type="caution">
    <text evidence="3">The sequence shown here is derived from an EMBL/GenBank/DDBJ whole genome shotgun (WGS) entry which is preliminary data.</text>
</comment>
<accession>A0A8I1JK96</accession>
<dbReference type="AlphaFoldDB" id="A0A8I1JK96"/>
<sequence>MSRISKSDEIMSTGKNLDDQTESQESESSSQMDRLVEATVADFLNKSDDLADFTTFDDSCMGDEIGNIEWAFDETSSTNTRSAVSPQGEMLQSELPFGYGSESIITSFDDLLEAISVEADGIPESYRIIGKDNEIRVRSESARMQLDYLPLFAAKQEVAAVYSKPSIKAFRKLCSDVQLSDYSNDGSLSVLEGVSILSCSRYLQSDNDSLILPYGAKRPFCLDSRDSFLNPLISELVVDIYAREISGYSRSEINLIVSRNSRLAFVPSNNDQEGLWEDVISYLEDDFILHSDIPFSSYSNSDEKAIFNLCASAKSIFLSSILPLALLDNNFKSYAGFSPISIDNLGVQQIKKLRTAFIYFLCGIRQFADYVNLKALAIASYDSKAIFEGKYTSLAARRKEQPKQIPEEINAKIKSQFAVNGSSHEEVELRGLSVSSESLQAFSNLCKKHPHFKPVFDYLMPFVEASFSTGRPLTFPPMLIAGPPGIGKTKFISELFEVFGYPISHCHASQFTCGSALAGLQSTWSNAQPGYVSEAMRRSKLYNPLIAFDELERIRMASSGGNGISVEAALMRLLEPLEAKRFVDACGQMPHDVSKVNWIFTCNDPSAIPAPLLSRLNKVFVYPPIKDEIVDGIHKDIWTDLVNQFAKGGFIKPWISEDALEKLRDIYYGDLNFRATIKVLRKALSQLLAGTTGVNYITLEVLEDKPTKILYN</sequence>
<dbReference type="GO" id="GO:0030163">
    <property type="term" value="P:protein catabolic process"/>
    <property type="evidence" value="ECO:0007669"/>
    <property type="project" value="InterPro"/>
</dbReference>
<dbReference type="GO" id="GO:0004252">
    <property type="term" value="F:serine-type endopeptidase activity"/>
    <property type="evidence" value="ECO:0007669"/>
    <property type="project" value="InterPro"/>
</dbReference>
<dbReference type="InterPro" id="IPR027417">
    <property type="entry name" value="P-loop_NTPase"/>
</dbReference>
<dbReference type="RefSeq" id="WP_198746839.1">
    <property type="nucleotide sequence ID" value="NZ_JAEHTE010000002.1"/>
</dbReference>
<evidence type="ECO:0000256" key="1">
    <source>
        <dbReference type="SAM" id="MobiDB-lite"/>
    </source>
</evidence>
<gene>
    <name evidence="3" type="ORF">JEU22_04805</name>
</gene>
<feature type="domain" description="ATPase AAA-type core" evidence="2">
    <location>
        <begin position="478"/>
        <end position="621"/>
    </location>
</feature>
<dbReference type="InterPro" id="IPR027065">
    <property type="entry name" value="Lon_Prtase"/>
</dbReference>
<feature type="region of interest" description="Disordered" evidence="1">
    <location>
        <begin position="1"/>
        <end position="33"/>
    </location>
</feature>
<protein>
    <submittedName>
        <fullName evidence="3">AAA family ATPase</fullName>
    </submittedName>
</protein>
<evidence type="ECO:0000313" key="4">
    <source>
        <dbReference type="Proteomes" id="UP000637061"/>
    </source>
</evidence>
<name>A0A8I1JK96_PSEPU</name>
<dbReference type="PANTHER" id="PTHR10046">
    <property type="entry name" value="ATP DEPENDENT LON PROTEASE FAMILY MEMBER"/>
    <property type="match status" value="1"/>
</dbReference>
<evidence type="ECO:0000313" key="3">
    <source>
        <dbReference type="EMBL" id="MBI6883225.1"/>
    </source>
</evidence>
<dbReference type="GO" id="GO:0004176">
    <property type="term" value="F:ATP-dependent peptidase activity"/>
    <property type="evidence" value="ECO:0007669"/>
    <property type="project" value="InterPro"/>
</dbReference>
<dbReference type="EMBL" id="JAEHTE010000002">
    <property type="protein sequence ID" value="MBI6883225.1"/>
    <property type="molecule type" value="Genomic_DNA"/>
</dbReference>
<proteinExistence type="predicted"/>
<dbReference type="InterPro" id="IPR003959">
    <property type="entry name" value="ATPase_AAA_core"/>
</dbReference>
<dbReference type="Gene3D" id="3.40.50.300">
    <property type="entry name" value="P-loop containing nucleotide triphosphate hydrolases"/>
    <property type="match status" value="1"/>
</dbReference>
<reference evidence="3" key="1">
    <citation type="submission" date="2020-12" db="EMBL/GenBank/DDBJ databases">
        <title>Enhanced detection system for hospital associated transmission using whole genome sequencing surveillance.</title>
        <authorList>
            <person name="Harrison L.H."/>
            <person name="Van Tyne D."/>
            <person name="Marsh J.W."/>
            <person name="Griffith M.P."/>
            <person name="Snyder D.J."/>
            <person name="Cooper V.S."/>
            <person name="Mustapha M."/>
        </authorList>
    </citation>
    <scope>NUCLEOTIDE SEQUENCE</scope>
    <source>
        <strain evidence="3">PSB00042</strain>
    </source>
</reference>
<dbReference type="Pfam" id="PF00004">
    <property type="entry name" value="AAA"/>
    <property type="match status" value="1"/>
</dbReference>
<dbReference type="GO" id="GO:0005524">
    <property type="term" value="F:ATP binding"/>
    <property type="evidence" value="ECO:0007669"/>
    <property type="project" value="InterPro"/>
</dbReference>
<dbReference type="Proteomes" id="UP000637061">
    <property type="component" value="Unassembled WGS sequence"/>
</dbReference>